<organism evidence="3 4">
    <name type="scientific">Calothrix parasitica NIES-267</name>
    <dbReference type="NCBI Taxonomy" id="1973488"/>
    <lineage>
        <taxon>Bacteria</taxon>
        <taxon>Bacillati</taxon>
        <taxon>Cyanobacteriota</taxon>
        <taxon>Cyanophyceae</taxon>
        <taxon>Nostocales</taxon>
        <taxon>Calotrichaceae</taxon>
        <taxon>Calothrix</taxon>
    </lineage>
</organism>
<sequence length="1087" mass="114252">MYNNWQIVLISTMTIGFTFTYSNGRANSEIIPDATLPNNSLIKIEGKVNRIEGGTKAGGNLFHSFQKFSIPKGQEAFFNNAVDINNIITRVTGNSISNINGYIRANGSANLFLINPNGIVFDKNARLDIGGSFVGSTADSIKFSDGSFFSAISPESSPLLTINVPMGLQFGSNQMGEISNSAKLKVDSGKNITLIGNRIENKNALEVSGGQISIAAISSEGLANLAKNGELLSFEHQSNGINNPQSDAGTVFLKSPIQVKKDKAGNTGKIVIQAEDSLEIIRSLIQASNGGDIDLQTKKLSVIDSIIETAVSSKANDNGGNISILAESIKITDTRNQRGSTRISSQVLKNAKGNGGDIDITTDSLLITNKARIYAGTRGKGNAGNVSINASDAIELLEGDIFSQVDNRGIGNSGNINIKSSSLKLDGGEGNRALVNSSVQANGSGTAGTIFVDVKDKIELINGGRIVSNLERKGSGSGGNIFINARLILLERGGRIQALTKGMGRAGNIDVRADDSISISGNPLYTSSAGIYASSEATAGGEGGNINVRTRKLKISDNAVLNARSRSSFQGGNITVEVDSLEMTDGGQMLTTAFADGNAGNIEINAQEDISISGSDSSYFNRQIKLFKQKRNADSLVANDTPSSGLLARNTGTSDGGKIVINTEKITIRDGAVLSSESIGKGNSGNIKIDANFIELINGGQIITNSKDSGDAGNIILNADKTDATEILISGRNPNFLQKFTQASQLAEKGIFEEINQIISNDTSNSALLAKTQGSGNAGSLTLNAQQLRIANQAEIAASTSVESTGNGGSIVFNVGELNIDNSAQVAVSSNGTGNAGNINVNARSIGLNNNALLTANTQSAKVDSEIEQATINLNSKKLIMRRGSNITTNAKGENVIGGNINIETDILAALENSDISANSENFRGGNVRIETQGIFGTQFRPQSTLNSDITATGATEDSSGNVEIITPDIDLNLNSIEFSEVPVESKIAQACTPRGRQDTSTFISTGRGGLPLSPNEPVRKPAVITSWVDLPSQNHTEELESREKRAERKRKRIVEAQKFVVDKNGDVLLVAESEEAGMGKSGLSCG</sequence>
<name>A0A1Z4LK58_9CYAN</name>
<dbReference type="Proteomes" id="UP000218418">
    <property type="component" value="Chromosome"/>
</dbReference>
<dbReference type="EMBL" id="AP018227">
    <property type="protein sequence ID" value="BAY81612.1"/>
    <property type="molecule type" value="Genomic_DNA"/>
</dbReference>
<evidence type="ECO:0000259" key="2">
    <source>
        <dbReference type="SMART" id="SM00912"/>
    </source>
</evidence>
<proteinExistence type="predicted"/>
<dbReference type="InterPro" id="IPR012334">
    <property type="entry name" value="Pectin_lyas_fold"/>
</dbReference>
<keyword evidence="4" id="KW-1185">Reference proteome</keyword>
<dbReference type="SUPFAM" id="SSF51126">
    <property type="entry name" value="Pectin lyase-like"/>
    <property type="match status" value="5"/>
</dbReference>
<dbReference type="InterPro" id="IPR011050">
    <property type="entry name" value="Pectin_lyase_fold/virulence"/>
</dbReference>
<evidence type="ECO:0000313" key="3">
    <source>
        <dbReference type="EMBL" id="BAY81612.1"/>
    </source>
</evidence>
<protein>
    <submittedName>
        <fullName evidence="3">Filamentous hemagglutinin-like protein</fullName>
    </submittedName>
</protein>
<gene>
    <name evidence="3" type="ORF">NIES267_10890</name>
</gene>
<evidence type="ECO:0000313" key="4">
    <source>
        <dbReference type="Proteomes" id="UP000218418"/>
    </source>
</evidence>
<accession>A0A1Z4LK58</accession>
<feature type="domain" description="Filamentous haemagglutinin FhaB/tRNA nuclease CdiA-like TPS" evidence="2">
    <location>
        <begin position="33"/>
        <end position="144"/>
    </location>
</feature>
<dbReference type="OrthoDB" id="524782at2"/>
<dbReference type="AlphaFoldDB" id="A0A1Z4LK58"/>
<feature type="region of interest" description="Disordered" evidence="1">
    <location>
        <begin position="993"/>
        <end position="1018"/>
    </location>
</feature>
<dbReference type="Gene3D" id="2.160.20.10">
    <property type="entry name" value="Single-stranded right-handed beta-helix, Pectin lyase-like"/>
    <property type="match status" value="3"/>
</dbReference>
<reference evidence="3 4" key="1">
    <citation type="submission" date="2017-06" db="EMBL/GenBank/DDBJ databases">
        <title>Genome sequencing of cyanobaciteial culture collection at National Institute for Environmental Studies (NIES).</title>
        <authorList>
            <person name="Hirose Y."/>
            <person name="Shimura Y."/>
            <person name="Fujisawa T."/>
            <person name="Nakamura Y."/>
            <person name="Kawachi M."/>
        </authorList>
    </citation>
    <scope>NUCLEOTIDE SEQUENCE [LARGE SCALE GENOMIC DNA]</scope>
    <source>
        <strain evidence="3 4">NIES-267</strain>
    </source>
</reference>
<dbReference type="InterPro" id="IPR008638">
    <property type="entry name" value="FhaB/CdiA-like_TPS"/>
</dbReference>
<dbReference type="Pfam" id="PF05860">
    <property type="entry name" value="TPS"/>
    <property type="match status" value="1"/>
</dbReference>
<dbReference type="SMART" id="SM00912">
    <property type="entry name" value="Haemagg_act"/>
    <property type="match status" value="1"/>
</dbReference>
<evidence type="ECO:0000256" key="1">
    <source>
        <dbReference type="SAM" id="MobiDB-lite"/>
    </source>
</evidence>
<dbReference type="NCBIfam" id="TIGR01901">
    <property type="entry name" value="adhes_NPXG"/>
    <property type="match status" value="1"/>
</dbReference>